<dbReference type="SUPFAM" id="SSF160350">
    <property type="entry name" value="Rnp2-like"/>
    <property type="match status" value="1"/>
</dbReference>
<accession>A0A504YF83</accession>
<evidence type="ECO:0000313" key="3">
    <source>
        <dbReference type="Proteomes" id="UP000316759"/>
    </source>
</evidence>
<reference evidence="2 3" key="1">
    <citation type="submission" date="2019-04" db="EMBL/GenBank/DDBJ databases">
        <title>Annotation for the trematode Fasciola gigantica.</title>
        <authorList>
            <person name="Choi Y.-J."/>
        </authorList>
    </citation>
    <scope>NUCLEOTIDE SEQUENCE [LARGE SCALE GENOMIC DNA]</scope>
    <source>
        <strain evidence="2">Uganda_cow_1</strain>
    </source>
</reference>
<organism evidence="2 3">
    <name type="scientific">Fasciola gigantica</name>
    <name type="common">Giant liver fluke</name>
    <dbReference type="NCBI Taxonomy" id="46835"/>
    <lineage>
        <taxon>Eukaryota</taxon>
        <taxon>Metazoa</taxon>
        <taxon>Spiralia</taxon>
        <taxon>Lophotrochozoa</taxon>
        <taxon>Platyhelminthes</taxon>
        <taxon>Trematoda</taxon>
        <taxon>Digenea</taxon>
        <taxon>Plagiorchiida</taxon>
        <taxon>Echinostomata</taxon>
        <taxon>Echinostomatoidea</taxon>
        <taxon>Fasciolidae</taxon>
        <taxon>Fasciola</taxon>
    </lineage>
</organism>
<dbReference type="AlphaFoldDB" id="A0A504YF83"/>
<sequence>MYDPCATDLLVPTILVCWFCAALRTQLIPIRAALSMITRIETGGQERLALFDVHHASGTVRGCQKFLVQFYTRQLYSNPCADIRTALLRLVQQRAIAPSPPILMDEM</sequence>
<dbReference type="GO" id="GO:1902555">
    <property type="term" value="C:endoribonuclease complex"/>
    <property type="evidence" value="ECO:0007669"/>
    <property type="project" value="UniProtKB-ARBA"/>
</dbReference>
<dbReference type="OrthoDB" id="24745at2759"/>
<comment type="caution">
    <text evidence="2">The sequence shown here is derived from an EMBL/GenBank/DDBJ whole genome shotgun (WGS) entry which is preliminary data.</text>
</comment>
<gene>
    <name evidence="2" type="ORF">FGIG_09450</name>
</gene>
<dbReference type="EMBL" id="SUNJ01014267">
    <property type="protein sequence ID" value="TPP56620.1"/>
    <property type="molecule type" value="Genomic_DNA"/>
</dbReference>
<dbReference type="GO" id="GO:1990904">
    <property type="term" value="C:ribonucleoprotein complex"/>
    <property type="evidence" value="ECO:0007669"/>
    <property type="project" value="UniProtKB-ARBA"/>
</dbReference>
<keyword evidence="3" id="KW-1185">Reference proteome</keyword>
<dbReference type="InterPro" id="IPR038085">
    <property type="entry name" value="Rnp2-like_sf"/>
</dbReference>
<name>A0A504YF83_FASGI</name>
<evidence type="ECO:0000313" key="2">
    <source>
        <dbReference type="EMBL" id="TPP56620.1"/>
    </source>
</evidence>
<proteinExistence type="predicted"/>
<dbReference type="GO" id="GO:0008033">
    <property type="term" value="P:tRNA processing"/>
    <property type="evidence" value="ECO:0007669"/>
    <property type="project" value="UniProtKB-KW"/>
</dbReference>
<dbReference type="Proteomes" id="UP000316759">
    <property type="component" value="Unassembled WGS sequence"/>
</dbReference>
<protein>
    <submittedName>
        <fullName evidence="2">Ribonuclease P/MRP protein subunit POP5</fullName>
    </submittedName>
</protein>
<keyword evidence="1" id="KW-0819">tRNA processing</keyword>
<evidence type="ECO:0000256" key="1">
    <source>
        <dbReference type="ARBA" id="ARBA00022694"/>
    </source>
</evidence>